<dbReference type="CDD" id="cd20651">
    <property type="entry name" value="CYP15A1-like"/>
    <property type="match status" value="2"/>
</dbReference>
<keyword evidence="8" id="KW-0503">Monooxygenase</keyword>
<evidence type="ECO:0000256" key="3">
    <source>
        <dbReference type="ARBA" id="ARBA00010617"/>
    </source>
</evidence>
<keyword evidence="6" id="KW-0560">Oxidoreductase</keyword>
<dbReference type="GO" id="GO:0016712">
    <property type="term" value="F:oxidoreductase activity, acting on paired donors, with incorporation or reduction of molecular oxygen, reduced flavin or flavoprotein as one donor, and incorporation of one atom of oxygen"/>
    <property type="evidence" value="ECO:0007669"/>
    <property type="project" value="TreeGrafter"/>
</dbReference>
<dbReference type="VEuPathDB" id="VectorBase:ASTEI02249"/>
<keyword evidence="5 10" id="KW-0479">Metal-binding</keyword>
<dbReference type="VEuPathDB" id="VectorBase:ASTEI20_046105"/>
<evidence type="ECO:0000256" key="5">
    <source>
        <dbReference type="ARBA" id="ARBA00022723"/>
    </source>
</evidence>
<protein>
    <submittedName>
        <fullName evidence="11">Uncharacterized protein</fullName>
    </submittedName>
</protein>
<evidence type="ECO:0000256" key="7">
    <source>
        <dbReference type="ARBA" id="ARBA00023004"/>
    </source>
</evidence>
<dbReference type="GO" id="GO:0005506">
    <property type="term" value="F:iron ion binding"/>
    <property type="evidence" value="ECO:0007669"/>
    <property type="project" value="InterPro"/>
</dbReference>
<evidence type="ECO:0000313" key="11">
    <source>
        <dbReference type="EnsemblMetazoa" id="ASTEI02249-PA"/>
    </source>
</evidence>
<evidence type="ECO:0000256" key="1">
    <source>
        <dbReference type="ARBA" id="ARBA00001971"/>
    </source>
</evidence>
<dbReference type="SUPFAM" id="SSF48264">
    <property type="entry name" value="Cytochrome P450"/>
    <property type="match status" value="2"/>
</dbReference>
<keyword evidence="7 10" id="KW-0408">Iron</keyword>
<reference evidence="12" key="1">
    <citation type="journal article" date="2014" name="Genome Biol.">
        <title>Genome analysis of a major urban malaria vector mosquito, Anopheles stephensi.</title>
        <authorList>
            <person name="Jiang X."/>
            <person name="Peery A."/>
            <person name="Hall A.B."/>
            <person name="Sharma A."/>
            <person name="Chen X.G."/>
            <person name="Waterhouse R.M."/>
            <person name="Komissarov A."/>
            <person name="Riehle M.M."/>
            <person name="Shouche Y."/>
            <person name="Sharakhova M.V."/>
            <person name="Lawson D."/>
            <person name="Pakpour N."/>
            <person name="Arensburger P."/>
            <person name="Davidson V.L."/>
            <person name="Eiglmeier K."/>
            <person name="Emrich S."/>
            <person name="George P."/>
            <person name="Kennedy R.C."/>
            <person name="Mane S.P."/>
            <person name="Maslen G."/>
            <person name="Oringanje C."/>
            <person name="Qi Y."/>
            <person name="Settlage R."/>
            <person name="Tojo M."/>
            <person name="Tubio J.M."/>
            <person name="Unger M.F."/>
            <person name="Wang B."/>
            <person name="Vernick K.D."/>
            <person name="Ribeiro J.M."/>
            <person name="James A.A."/>
            <person name="Michel K."/>
            <person name="Riehle M.A."/>
            <person name="Luckhart S."/>
            <person name="Sharakhov I.V."/>
            <person name="Tu Z."/>
        </authorList>
    </citation>
    <scope>NUCLEOTIDE SEQUENCE [LARGE SCALE GENOMIC DNA]</scope>
    <source>
        <strain evidence="12">Indian</strain>
    </source>
</reference>
<dbReference type="InterPro" id="IPR017972">
    <property type="entry name" value="Cyt_P450_CS"/>
</dbReference>
<dbReference type="GO" id="GO:0006082">
    <property type="term" value="P:organic acid metabolic process"/>
    <property type="evidence" value="ECO:0007669"/>
    <property type="project" value="TreeGrafter"/>
</dbReference>
<evidence type="ECO:0000256" key="4">
    <source>
        <dbReference type="ARBA" id="ARBA00022617"/>
    </source>
</evidence>
<evidence type="ECO:0000256" key="9">
    <source>
        <dbReference type="ARBA" id="ARBA00023136"/>
    </source>
</evidence>
<dbReference type="GO" id="GO:0016020">
    <property type="term" value="C:membrane"/>
    <property type="evidence" value="ECO:0007669"/>
    <property type="project" value="UniProtKB-SubCell"/>
</dbReference>
<dbReference type="PANTHER" id="PTHR24300">
    <property type="entry name" value="CYTOCHROME P450 508A4-RELATED"/>
    <property type="match status" value="1"/>
</dbReference>
<sequence>MWNGALIAIVVLAILYCIWDARKPKRFPPGPIWLPLIGSGLVVLQLVRSLQYFHLMCIALCQQYGPIVGVRFGQDRIVVVSGREAIRAMYAKEQFDGRPDGYFFRMRSFGQRLGVALTDGPSWEVQRKFAVRTMKQLGMGRNEFQRVIEREVVELVEAFRRRAAAGETFPMSSSMDVALLNVLWVLLAGQRFELENERLGWLADTIHQTFHVIDVSGGTLNRFPWLRFVCPESSGYGPMLRLLKPLWGFLEETIEAIRKNPHCPNRRDSLISAFLVEMSRAEHHVSFTDSQLVSLCLDLFQASIETISSVLGFAFLYMLHYPDVMRRVQQELAAVVGPERLPTANDRPQLPYTEAVILEVERIATIVPGGLVHRAMEDVELCGYQIPKDAIVLPLLYSLQMDAKYWTDPGVFRPDRFLTAEGDRVVQHDLFIPFGAGRRRCLGEALAKPAVFLFFSAILHSFTIECADKELPSLRGVDGITLSPQPYTLRLLDRLSSPFVKKENSCKICGENEGPMESIFCNADDKALLNKIYKCTRVEVTPVCGLISPICEYCHRRIDQFDENAQPKVVEFVIKTELEPEPLDYDPLNVGNLIDPMAIDALALILLVAFLLKEVWRPANYPPGPRWLPIVGNTPLVRKMAAKHGGLLANVFDKLSESYRSSVIGLKLGRERVVVGLGYDEVKDILCNEAFQGRPDNFFIRLRTLGTRLGITCTDGAFWNEQRSFVTRHLRNVGYGRQAMHAQIQTELNELLDVLETRMEQPIWPGSILAISVINVLWTIVTGSRVSREDDRLQCLLQLLRERSKAFDMSGGTLNQLPWLRFIAPEWSGYNLVRRFNKQLTEFFTPTIEQHHENFSADKAVDDLIYAYIKEMRDRKDSNPESNFTDVQLTMIILDIFIAGGQTTSTTLDLALMMMLVRPDVQEKVHEELDAQLTFGTMPHYEDRVKLPYVEAFLLEVHRFFSIAPVNGPRRAITDCALGGYRVPKNTTVLMGLRNVHMDPAHWGDPEVFRPERFLDEERQIVNTERVLAFGQGKRRCLGETLARSCLFTFFVGVMQRFCLVGPSDDGEDADMAPSMTLRPGITLSAKPYNVVFQPRKRNEKNSQQK</sequence>
<dbReference type="VEuPathDB" id="VectorBase:ASTE015980"/>
<dbReference type="PANTHER" id="PTHR24300:SF376">
    <property type="entry name" value="CYTOCHROME P450 15A1"/>
    <property type="match status" value="1"/>
</dbReference>
<dbReference type="VEuPathDB" id="VectorBase:ASTEI20_044010"/>
<dbReference type="InterPro" id="IPR001128">
    <property type="entry name" value="Cyt_P450"/>
</dbReference>
<dbReference type="FunFam" id="1.10.630.10:FF:000002">
    <property type="entry name" value="Cytochrome P450 1A1"/>
    <property type="match status" value="2"/>
</dbReference>
<dbReference type="GO" id="GO:0008395">
    <property type="term" value="F:steroid hydroxylase activity"/>
    <property type="evidence" value="ECO:0007669"/>
    <property type="project" value="TreeGrafter"/>
</dbReference>
<dbReference type="Gene3D" id="1.10.630.10">
    <property type="entry name" value="Cytochrome P450"/>
    <property type="match status" value="2"/>
</dbReference>
<dbReference type="VEuPathDB" id="VectorBase:ASTE015978"/>
<dbReference type="InterPro" id="IPR002401">
    <property type="entry name" value="Cyt_P450_E_grp-I"/>
</dbReference>
<dbReference type="VEuPathDB" id="VectorBase:ASTEI20_032506"/>
<dbReference type="PRINTS" id="PR00385">
    <property type="entry name" value="P450"/>
</dbReference>
<keyword evidence="9" id="KW-0472">Membrane</keyword>
<dbReference type="GO" id="GO:0005737">
    <property type="term" value="C:cytoplasm"/>
    <property type="evidence" value="ECO:0007669"/>
    <property type="project" value="TreeGrafter"/>
</dbReference>
<dbReference type="Proteomes" id="UP000076408">
    <property type="component" value="Unassembled WGS sequence"/>
</dbReference>
<dbReference type="EnsemblMetazoa" id="ASTEI02249-RA">
    <property type="protein sequence ID" value="ASTEI02249-PA"/>
    <property type="gene ID" value="ASTEI02249"/>
</dbReference>
<keyword evidence="4 10" id="KW-0349">Heme</keyword>
<dbReference type="OMA" id="HALINRI"/>
<proteinExistence type="inferred from homology"/>
<keyword evidence="12" id="KW-1185">Reference proteome</keyword>
<feature type="binding site" description="axial binding residue" evidence="10">
    <location>
        <position position="441"/>
    </location>
    <ligand>
        <name>heme</name>
        <dbReference type="ChEBI" id="CHEBI:30413"/>
    </ligand>
    <ligandPart>
        <name>Fe</name>
        <dbReference type="ChEBI" id="CHEBI:18248"/>
    </ligandPart>
</feature>
<dbReference type="InterPro" id="IPR050182">
    <property type="entry name" value="Cytochrome_P450_fam2"/>
</dbReference>
<comment type="subcellular location">
    <subcellularLocation>
        <location evidence="2">Membrane</location>
    </subcellularLocation>
</comment>
<evidence type="ECO:0000256" key="6">
    <source>
        <dbReference type="ARBA" id="ARBA00023002"/>
    </source>
</evidence>
<dbReference type="Pfam" id="PF00067">
    <property type="entry name" value="p450"/>
    <property type="match status" value="2"/>
</dbReference>
<evidence type="ECO:0000256" key="10">
    <source>
        <dbReference type="PIRSR" id="PIRSR602401-1"/>
    </source>
</evidence>
<reference evidence="11" key="2">
    <citation type="submission" date="2020-05" db="UniProtKB">
        <authorList>
            <consortium name="EnsemblMetazoa"/>
        </authorList>
    </citation>
    <scope>IDENTIFICATION</scope>
    <source>
        <strain evidence="11">Indian</strain>
    </source>
</reference>
<dbReference type="PROSITE" id="PS00086">
    <property type="entry name" value="CYTOCHROME_P450"/>
    <property type="match status" value="2"/>
</dbReference>
<dbReference type="InterPro" id="IPR036396">
    <property type="entry name" value="Cyt_P450_sf"/>
</dbReference>
<dbReference type="VEuPathDB" id="VectorBase:ASTE015979"/>
<organism evidence="11 12">
    <name type="scientific">Anopheles stephensi</name>
    <name type="common">Indo-Pakistan malaria mosquito</name>
    <dbReference type="NCBI Taxonomy" id="30069"/>
    <lineage>
        <taxon>Eukaryota</taxon>
        <taxon>Metazoa</taxon>
        <taxon>Ecdysozoa</taxon>
        <taxon>Arthropoda</taxon>
        <taxon>Hexapoda</taxon>
        <taxon>Insecta</taxon>
        <taxon>Pterygota</taxon>
        <taxon>Neoptera</taxon>
        <taxon>Endopterygota</taxon>
        <taxon>Diptera</taxon>
        <taxon>Nematocera</taxon>
        <taxon>Culicoidea</taxon>
        <taxon>Culicidae</taxon>
        <taxon>Anophelinae</taxon>
        <taxon>Anopheles</taxon>
    </lineage>
</organism>
<evidence type="ECO:0000313" key="12">
    <source>
        <dbReference type="Proteomes" id="UP000076408"/>
    </source>
</evidence>
<name>A0A182Y1B3_ANOST</name>
<comment type="similarity">
    <text evidence="3">Belongs to the cytochrome P450 family.</text>
</comment>
<dbReference type="AlphaFoldDB" id="A0A182Y1B3"/>
<dbReference type="PRINTS" id="PR00463">
    <property type="entry name" value="EP450I"/>
</dbReference>
<accession>A0A182Y1B3</accession>
<dbReference type="STRING" id="30069.A0A182Y1B3"/>
<dbReference type="GO" id="GO:0006805">
    <property type="term" value="P:xenobiotic metabolic process"/>
    <property type="evidence" value="ECO:0007669"/>
    <property type="project" value="TreeGrafter"/>
</dbReference>
<evidence type="ECO:0000256" key="2">
    <source>
        <dbReference type="ARBA" id="ARBA00004370"/>
    </source>
</evidence>
<evidence type="ECO:0000256" key="8">
    <source>
        <dbReference type="ARBA" id="ARBA00023033"/>
    </source>
</evidence>
<dbReference type="GO" id="GO:0020037">
    <property type="term" value="F:heme binding"/>
    <property type="evidence" value="ECO:0007669"/>
    <property type="project" value="InterPro"/>
</dbReference>
<comment type="cofactor">
    <cofactor evidence="1 10">
        <name>heme</name>
        <dbReference type="ChEBI" id="CHEBI:30413"/>
    </cofactor>
</comment>